<dbReference type="InterPro" id="IPR003265">
    <property type="entry name" value="HhH-GPD_domain"/>
</dbReference>
<dbReference type="Pfam" id="PF00730">
    <property type="entry name" value="HhH-GPD"/>
    <property type="match status" value="1"/>
</dbReference>
<evidence type="ECO:0000313" key="6">
    <source>
        <dbReference type="Proteomes" id="UP001057580"/>
    </source>
</evidence>
<feature type="domain" description="HhH-GPD" evidence="4">
    <location>
        <begin position="45"/>
        <end position="194"/>
    </location>
</feature>
<dbReference type="GO" id="GO:0006307">
    <property type="term" value="P:DNA alkylation repair"/>
    <property type="evidence" value="ECO:0007669"/>
    <property type="project" value="TreeGrafter"/>
</dbReference>
<evidence type="ECO:0000259" key="4">
    <source>
        <dbReference type="SMART" id="SM00478"/>
    </source>
</evidence>
<protein>
    <submittedName>
        <fullName evidence="5">DNA-3-methyladenine glycosylase 2 family protein</fullName>
    </submittedName>
</protein>
<dbReference type="GO" id="GO:0032131">
    <property type="term" value="F:alkylated DNA binding"/>
    <property type="evidence" value="ECO:0007669"/>
    <property type="project" value="TreeGrafter"/>
</dbReference>
<dbReference type="KEGG" id="ssai:N0B31_07345"/>
<dbReference type="SUPFAM" id="SSF48150">
    <property type="entry name" value="DNA-glycosylase"/>
    <property type="match status" value="1"/>
</dbReference>
<dbReference type="SMART" id="SM00478">
    <property type="entry name" value="ENDO3c"/>
    <property type="match status" value="1"/>
</dbReference>
<dbReference type="Gene3D" id="1.10.1670.40">
    <property type="match status" value="1"/>
</dbReference>
<dbReference type="GO" id="GO:0032993">
    <property type="term" value="C:protein-DNA complex"/>
    <property type="evidence" value="ECO:0007669"/>
    <property type="project" value="TreeGrafter"/>
</dbReference>
<dbReference type="GO" id="GO:0008725">
    <property type="term" value="F:DNA-3-methyladenine glycosylase activity"/>
    <property type="evidence" value="ECO:0007669"/>
    <property type="project" value="TreeGrafter"/>
</dbReference>
<dbReference type="RefSeq" id="WP_260595218.1">
    <property type="nucleotide sequence ID" value="NZ_CP104003.1"/>
</dbReference>
<dbReference type="AlphaFoldDB" id="A0A9E7R698"/>
<gene>
    <name evidence="5" type="ORF">N0B31_07345</name>
</gene>
<evidence type="ECO:0000256" key="1">
    <source>
        <dbReference type="ARBA" id="ARBA00010817"/>
    </source>
</evidence>
<dbReference type="GO" id="GO:0006285">
    <property type="term" value="P:base-excision repair, AP site formation"/>
    <property type="evidence" value="ECO:0007669"/>
    <property type="project" value="TreeGrafter"/>
</dbReference>
<dbReference type="EMBL" id="CP104003">
    <property type="protein sequence ID" value="UWM56098.1"/>
    <property type="molecule type" value="Genomic_DNA"/>
</dbReference>
<reference evidence="5" key="1">
    <citation type="submission" date="2022-09" db="EMBL/GenBank/DDBJ databases">
        <title>Diverse halophilic archaea isolated from saline environments.</title>
        <authorList>
            <person name="Cui H.-L."/>
        </authorList>
    </citation>
    <scope>NUCLEOTIDE SEQUENCE</scope>
    <source>
        <strain evidence="5">ZS-35-S2</strain>
    </source>
</reference>
<dbReference type="PANTHER" id="PTHR43003">
    <property type="entry name" value="DNA-3-METHYLADENINE GLYCOSYLASE"/>
    <property type="match status" value="1"/>
</dbReference>
<comment type="similarity">
    <text evidence="1">Belongs to the alkylbase DNA glycosidase AlkA family.</text>
</comment>
<evidence type="ECO:0000256" key="3">
    <source>
        <dbReference type="ARBA" id="ARBA00023204"/>
    </source>
</evidence>
<sequence>MTDGPTDPVERLRADPHLGPVVEAHGPVTVEPAADPFARFVVAIVNQQLSTQSAAAIRERLFDRFEVTPRTILGADESALREVGLSSQKVRYVRNVAEAYESGKVDPARYASFTDEEVVDDLTDIVGVGDWTARIFLMFVLGREDVFPVGDLGIRKAMAALFELDQSDRAAMVETAERWAPHRTYASLYLWRSVD</sequence>
<keyword evidence="3" id="KW-0234">DNA repair</keyword>
<accession>A0A9E7R698</accession>
<keyword evidence="6" id="KW-1185">Reference proteome</keyword>
<name>A0A9E7R698_9EURY</name>
<dbReference type="GO" id="GO:0043916">
    <property type="term" value="F:DNA-7-methylguanine glycosylase activity"/>
    <property type="evidence" value="ECO:0007669"/>
    <property type="project" value="TreeGrafter"/>
</dbReference>
<proteinExistence type="inferred from homology"/>
<evidence type="ECO:0000256" key="2">
    <source>
        <dbReference type="ARBA" id="ARBA00022763"/>
    </source>
</evidence>
<dbReference type="InterPro" id="IPR051912">
    <property type="entry name" value="Alkylbase_DNA_Glycosylase/TA"/>
</dbReference>
<dbReference type="CDD" id="cd00056">
    <property type="entry name" value="ENDO3c"/>
    <property type="match status" value="1"/>
</dbReference>
<keyword evidence="2" id="KW-0227">DNA damage</keyword>
<dbReference type="Gene3D" id="1.10.340.30">
    <property type="entry name" value="Hypothetical protein, domain 2"/>
    <property type="match status" value="1"/>
</dbReference>
<dbReference type="PANTHER" id="PTHR43003:SF5">
    <property type="entry name" value="DNA-3-METHYLADENINE GLYCOSYLASE"/>
    <property type="match status" value="1"/>
</dbReference>
<dbReference type="GeneID" id="74942225"/>
<evidence type="ECO:0000313" key="5">
    <source>
        <dbReference type="EMBL" id="UWM56098.1"/>
    </source>
</evidence>
<dbReference type="InterPro" id="IPR011257">
    <property type="entry name" value="DNA_glycosylase"/>
</dbReference>
<dbReference type="Proteomes" id="UP001057580">
    <property type="component" value="Chromosome"/>
</dbReference>
<organism evidence="5 6">
    <name type="scientific">Salinirubellus salinus</name>
    <dbReference type="NCBI Taxonomy" id="1364945"/>
    <lineage>
        <taxon>Archaea</taxon>
        <taxon>Methanobacteriati</taxon>
        <taxon>Methanobacteriota</taxon>
        <taxon>Stenosarchaea group</taxon>
        <taxon>Halobacteria</taxon>
        <taxon>Halobacteriales</taxon>
        <taxon>Natronomonadaceae</taxon>
        <taxon>Salinirubellus</taxon>
    </lineage>
</organism>
<dbReference type="FunFam" id="1.10.340.30:FF:000004">
    <property type="entry name" value="DNA-3-methyladenine glycosylase II"/>
    <property type="match status" value="1"/>
</dbReference>